<name>A0ABQ4T2Y7_9HYPH</name>
<gene>
    <name evidence="3" type="ORF">AOPFMNJM_3958</name>
</gene>
<evidence type="ECO:0000259" key="2">
    <source>
        <dbReference type="PROSITE" id="PS51688"/>
    </source>
</evidence>
<proteinExistence type="predicted"/>
<keyword evidence="4" id="KW-1185">Reference proteome</keyword>
<dbReference type="CDD" id="cd10144">
    <property type="entry name" value="Peptidase_S74_CIMCD"/>
    <property type="match status" value="1"/>
</dbReference>
<dbReference type="Gene3D" id="1.10.10.10">
    <property type="entry name" value="Winged helix-like DNA-binding domain superfamily/Winged helix DNA-binding domain"/>
    <property type="match status" value="1"/>
</dbReference>
<feature type="compositionally biased region" description="Low complexity" evidence="1">
    <location>
        <begin position="49"/>
        <end position="58"/>
    </location>
</feature>
<organism evidence="3 4">
    <name type="scientific">Methylobacterium jeotgali</name>
    <dbReference type="NCBI Taxonomy" id="381630"/>
    <lineage>
        <taxon>Bacteria</taxon>
        <taxon>Pseudomonadati</taxon>
        <taxon>Pseudomonadota</taxon>
        <taxon>Alphaproteobacteria</taxon>
        <taxon>Hyphomicrobiales</taxon>
        <taxon>Methylobacteriaceae</taxon>
        <taxon>Methylobacterium</taxon>
    </lineage>
</organism>
<feature type="compositionally biased region" description="Gly residues" evidence="1">
    <location>
        <begin position="29"/>
        <end position="38"/>
    </location>
</feature>
<dbReference type="PANTHER" id="PTHR24023:SF1082">
    <property type="entry name" value="COLLAGEN TRIPLE HELIX REPEAT"/>
    <property type="match status" value="1"/>
</dbReference>
<accession>A0ABQ4T2Y7</accession>
<reference evidence="3" key="2">
    <citation type="submission" date="2021-08" db="EMBL/GenBank/DDBJ databases">
        <authorList>
            <person name="Tani A."/>
            <person name="Ola A."/>
            <person name="Ogura Y."/>
            <person name="Katsura K."/>
            <person name="Hayashi T."/>
        </authorList>
    </citation>
    <scope>NUCLEOTIDE SEQUENCE</scope>
    <source>
        <strain evidence="3">LMG 23639</strain>
    </source>
</reference>
<dbReference type="InterPro" id="IPR050149">
    <property type="entry name" value="Collagen_superfamily"/>
</dbReference>
<evidence type="ECO:0000313" key="4">
    <source>
        <dbReference type="Proteomes" id="UP001055102"/>
    </source>
</evidence>
<dbReference type="InterPro" id="IPR044914">
    <property type="entry name" value="Endosialidase_C_dom_sf"/>
</dbReference>
<dbReference type="Proteomes" id="UP001055102">
    <property type="component" value="Unassembled WGS sequence"/>
</dbReference>
<comment type="caution">
    <text evidence="3">The sequence shown here is derived from an EMBL/GenBank/DDBJ whole genome shotgun (WGS) entry which is preliminary data.</text>
</comment>
<feature type="compositionally biased region" description="Gly residues" evidence="1">
    <location>
        <begin position="59"/>
        <end position="74"/>
    </location>
</feature>
<dbReference type="EMBL" id="BPQR01000084">
    <property type="protein sequence ID" value="GJE08615.1"/>
    <property type="molecule type" value="Genomic_DNA"/>
</dbReference>
<dbReference type="InterPro" id="IPR030392">
    <property type="entry name" value="S74_ICA"/>
</dbReference>
<dbReference type="PANTHER" id="PTHR24023">
    <property type="entry name" value="COLLAGEN ALPHA"/>
    <property type="match status" value="1"/>
</dbReference>
<sequence>MAFKASLSGAPAVFVAGPAGPRGLVGPKGDQGGIGPTGATGQVGPPGNQGSPGPAGQTGPQGGQGVQGPKGDPGAGTTIKGRVANYGALPTSGQSAGDTYIMDNAGTDPQGQAYSVDDAYTYVPGTPPWLYIGPLRGPKGDAGAQGAQGPQGPAANVSQLVSKTGDVMTGGLSAGDPSLLAPVAFAASTSSHSSGSKRSSINIGNYQFGQDLNLDGTRDWYWYSYERGSAPFRGGIDDVVHFSQRPTFAGAVPWDTGNLNPSLFPGTDGQFATRAGIPNRPTADGGRAALKVRPAVGIFSGLDSRQLVQGRARAYANELLCGAFEDAAWGGPNGKIYAPNVISVDDTLDNGSSTGTSADPYGQPENFGHTVSPLLIQHRYGGGTGVRETIRTNTVVTQASAAWNPARIVVGMRNTVSVHAADGGTAFPGGNVSPFTGGEGTFFAQNPEAYLMDSATDVLQVAVSEANVGIWGNASARILYGYSVVKRSDKMADVVDAAFISSSITNSSGIATPFRDQFLVTNLNGANPCDPTGTIMRTRAFNGAAMSVATIFDFQNLACGSILRAPNTDLSPVNWSLSAPNFGVEIGSQAQSGTPYFDFHTSGQVIDYDCRIVASGGNGTVGGGALSLIASLTQTQQIAPLADNTYALGAPSQKWSVVYAGTQTISTSDARLKDISGPPDDALLDAIEDVEIVLYRYLDSIAAKGEDGARIHAGVVAQQLGSAMRARGLDPAAYSFWCADPEVETVEEDHWIEEQDYEEVEVADQTHVLVGDHAVLREVSRTERRLKRRKVPLLDEAGAPVRDGGALGLSAGSGEPVMVEVPVMVRVNRPRQVARPVLDTDGEPVIRLGVRYGDLAMLMLACARRRALRLERRVAALEAAA</sequence>
<dbReference type="SUPFAM" id="SSF69349">
    <property type="entry name" value="Phage fibre proteins"/>
    <property type="match status" value="1"/>
</dbReference>
<reference evidence="3" key="1">
    <citation type="journal article" date="2021" name="Front. Microbiol.">
        <title>Comprehensive Comparative Genomics and Phenotyping of Methylobacterium Species.</title>
        <authorList>
            <person name="Alessa O."/>
            <person name="Ogura Y."/>
            <person name="Fujitani Y."/>
            <person name="Takami H."/>
            <person name="Hayashi T."/>
            <person name="Sahin N."/>
            <person name="Tani A."/>
        </authorList>
    </citation>
    <scope>NUCLEOTIDE SEQUENCE</scope>
    <source>
        <strain evidence="3">LMG 23639</strain>
    </source>
</reference>
<evidence type="ECO:0000256" key="1">
    <source>
        <dbReference type="SAM" id="MobiDB-lite"/>
    </source>
</evidence>
<dbReference type="Pfam" id="PF13884">
    <property type="entry name" value="Peptidase_S74"/>
    <property type="match status" value="1"/>
</dbReference>
<feature type="domain" description="Peptidase S74" evidence="2">
    <location>
        <begin position="668"/>
        <end position="881"/>
    </location>
</feature>
<dbReference type="RefSeq" id="WP_238278469.1">
    <property type="nucleotide sequence ID" value="NZ_BPQR01000084.1"/>
</dbReference>
<protein>
    <recommendedName>
        <fullName evidence="2">Peptidase S74 domain-containing protein</fullName>
    </recommendedName>
</protein>
<dbReference type="Gene3D" id="4.10.1090.10">
    <property type="entry name" value="Endosialidase, domain 4"/>
    <property type="match status" value="1"/>
</dbReference>
<dbReference type="InterPro" id="IPR036388">
    <property type="entry name" value="WH-like_DNA-bd_sf"/>
</dbReference>
<evidence type="ECO:0000313" key="3">
    <source>
        <dbReference type="EMBL" id="GJE08615.1"/>
    </source>
</evidence>
<dbReference type="PROSITE" id="PS51688">
    <property type="entry name" value="ICA"/>
    <property type="match status" value="1"/>
</dbReference>
<feature type="region of interest" description="Disordered" evidence="1">
    <location>
        <begin position="18"/>
        <end position="80"/>
    </location>
</feature>